<organism evidence="1 2">
    <name type="scientific">Colletotrichum truncatum</name>
    <name type="common">Anthracnose fungus</name>
    <name type="synonym">Colletotrichum capsici</name>
    <dbReference type="NCBI Taxonomy" id="5467"/>
    <lineage>
        <taxon>Eukaryota</taxon>
        <taxon>Fungi</taxon>
        <taxon>Dikarya</taxon>
        <taxon>Ascomycota</taxon>
        <taxon>Pezizomycotina</taxon>
        <taxon>Sordariomycetes</taxon>
        <taxon>Hypocreomycetidae</taxon>
        <taxon>Glomerellales</taxon>
        <taxon>Glomerellaceae</taxon>
        <taxon>Colletotrichum</taxon>
        <taxon>Colletotrichum truncatum species complex</taxon>
    </lineage>
</organism>
<gene>
    <name evidence="1" type="ORF">CTRU02_201028</name>
</gene>
<reference evidence="1 2" key="1">
    <citation type="journal article" date="2020" name="Phytopathology">
        <title>Genome Sequence Resources of Colletotrichum truncatum, C. plurivorum, C. musicola, and C. sojae: Four Species Pathogenic to Soybean (Glycine max).</title>
        <authorList>
            <person name="Rogerio F."/>
            <person name="Boufleur T.R."/>
            <person name="Ciampi-Guillardi M."/>
            <person name="Sukno S.A."/>
            <person name="Thon M.R."/>
            <person name="Massola Junior N.S."/>
            <person name="Baroncelli R."/>
        </authorList>
    </citation>
    <scope>NUCLEOTIDE SEQUENCE [LARGE SCALE GENOMIC DNA]</scope>
    <source>
        <strain evidence="1 2">CMES1059</strain>
    </source>
</reference>
<protein>
    <submittedName>
        <fullName evidence="1">Chloroperoxidase-like protein</fullName>
    </submittedName>
</protein>
<evidence type="ECO:0000313" key="1">
    <source>
        <dbReference type="EMBL" id="KAL0943142.1"/>
    </source>
</evidence>
<dbReference type="Proteomes" id="UP000805649">
    <property type="component" value="Unassembled WGS sequence"/>
</dbReference>
<accession>A0ACC3ZG80</accession>
<proteinExistence type="predicted"/>
<evidence type="ECO:0000313" key="2">
    <source>
        <dbReference type="Proteomes" id="UP000805649"/>
    </source>
</evidence>
<keyword evidence="2" id="KW-1185">Reference proteome</keyword>
<comment type="caution">
    <text evidence="1">The sequence shown here is derived from an EMBL/GenBank/DDBJ whole genome shotgun (WGS) entry which is preliminary data.</text>
</comment>
<dbReference type="EMBL" id="VUJX02000001">
    <property type="protein sequence ID" value="KAL0943142.1"/>
    <property type="molecule type" value="Genomic_DNA"/>
</dbReference>
<name>A0ACC3ZG80_COLTU</name>
<sequence length="116" mass="12488">MLLKSIFIVSVAVTADAFAIVRRDGNEWAAPTAADRRSPCPMVNTLANHGFLPRSGLNVSLADLVAGFTAAVNLDPAANVAHPLLAHPHISHTHKLGHHEVFINFITISLIRLLQL</sequence>